<evidence type="ECO:0000256" key="1">
    <source>
        <dbReference type="SAM" id="MobiDB-lite"/>
    </source>
</evidence>
<gene>
    <name evidence="2" type="ORF">EJ997_06865</name>
</gene>
<dbReference type="Proteomes" id="UP000280344">
    <property type="component" value="Chromosome"/>
</dbReference>
<name>A0A3S9PXE9_9ACTO</name>
<dbReference type="RefSeq" id="WP_126703895.1">
    <property type="nucleotide sequence ID" value="NZ_CP034593.1"/>
</dbReference>
<feature type="region of interest" description="Disordered" evidence="1">
    <location>
        <begin position="519"/>
        <end position="538"/>
    </location>
</feature>
<organism evidence="2 3">
    <name type="scientific">Flaviflexus ciconiae</name>
    <dbReference type="NCBI Taxonomy" id="2496867"/>
    <lineage>
        <taxon>Bacteria</taxon>
        <taxon>Bacillati</taxon>
        <taxon>Actinomycetota</taxon>
        <taxon>Actinomycetes</taxon>
        <taxon>Actinomycetales</taxon>
        <taxon>Actinomycetaceae</taxon>
        <taxon>Flaviflexus</taxon>
    </lineage>
</organism>
<dbReference type="OrthoDB" id="3267770at2"/>
<evidence type="ECO:0000313" key="2">
    <source>
        <dbReference type="EMBL" id="AZQ77090.1"/>
    </source>
</evidence>
<reference evidence="2 3" key="1">
    <citation type="submission" date="2018-12" db="EMBL/GenBank/DDBJ databases">
        <title>Complete genome sequence of Flaviflexus sp. H23T48.</title>
        <authorList>
            <person name="Bae J.-W."/>
            <person name="Lee J.-Y."/>
        </authorList>
    </citation>
    <scope>NUCLEOTIDE SEQUENCE [LARGE SCALE GENOMIC DNA]</scope>
    <source>
        <strain evidence="2 3">H23T48</strain>
    </source>
</reference>
<proteinExistence type="predicted"/>
<sequence length="644" mass="70873">MTALKIFSLDRGPSVVTSGGRGKLLRTAADLTRLEILVRETLQNSWDARLPGKAPTYGARIHRASTEARESLRDRIFTGLSAPLGNLASVLDDDELRLLEIFDRGTSGLDGPVRSGQAPDPGEANNFNSFVFDIGTTKEGENTGGTFGFGKTATFEVSHVYSVVYWSVCRLANGDLEHRLIACMQGDPFEHGSKRFTGAHWWGDPGSEEIIPLCGAEAKALGERIFERRFHEGETGTSILVVAPEVRIEPEDEEEETAERIEACSTAHERLLINQIASALAIHGWPKITQTPSGGESPMSFDLAYDGSPVDVVNLVQERFGGHALSLNEVRKRELSIKQTADTNINPLVRTKFEEITLRPRIKGNSKRSDYFGSRTDATSGHLHLRMSLAPPDLGAEGSLPFPANTIAFMRSHAELVVYYDRLEGIDLGPISISGVFKPTPECDHHFAQAEPSTHDSWTPSTADSEVSSYVVEKSLEQVKRKLRRWINEVKPAAQPSALSVRDVATSLRNFLPSRDADPEAINGVRRTGSHRRGGQKERIRPQLEYVVSTTTDAGRGYSITFWVKGNGSKRVGVDLNIHAKTSEGRIPLDNDGCAVTWSGAVATDENIFYAEYEDGARGEIRIELWQVTAIEVHTSLREVDLED</sequence>
<keyword evidence="3" id="KW-1185">Reference proteome</keyword>
<evidence type="ECO:0000313" key="3">
    <source>
        <dbReference type="Proteomes" id="UP000280344"/>
    </source>
</evidence>
<dbReference type="KEGG" id="flh:EJ997_06865"/>
<dbReference type="AlphaFoldDB" id="A0A3S9PXE9"/>
<protein>
    <submittedName>
        <fullName evidence="2">Uncharacterized protein</fullName>
    </submittedName>
</protein>
<dbReference type="EMBL" id="CP034593">
    <property type="protein sequence ID" value="AZQ77090.1"/>
    <property type="molecule type" value="Genomic_DNA"/>
</dbReference>
<accession>A0A3S9PXE9</accession>